<dbReference type="AlphaFoldDB" id="A0A8S4RAP7"/>
<dbReference type="PANTHER" id="PTHR24248">
    <property type="entry name" value="ADRENERGIC RECEPTOR-RELATED G-PROTEIN COUPLED RECEPTOR"/>
    <property type="match status" value="1"/>
</dbReference>
<evidence type="ECO:0000256" key="5">
    <source>
        <dbReference type="SAM" id="MobiDB-lite"/>
    </source>
</evidence>
<evidence type="ECO:0000256" key="3">
    <source>
        <dbReference type="ARBA" id="ARBA00023170"/>
    </source>
</evidence>
<dbReference type="GO" id="GO:0043410">
    <property type="term" value="P:positive regulation of MAPK cascade"/>
    <property type="evidence" value="ECO:0007669"/>
    <property type="project" value="TreeGrafter"/>
</dbReference>
<dbReference type="SUPFAM" id="SSF81321">
    <property type="entry name" value="Family A G protein-coupled receptor-like"/>
    <property type="match status" value="1"/>
</dbReference>
<feature type="compositionally biased region" description="Basic and acidic residues" evidence="5">
    <location>
        <begin position="62"/>
        <end position="80"/>
    </location>
</feature>
<name>A0A8S4RAP7_9NEOP</name>
<evidence type="ECO:0000256" key="2">
    <source>
        <dbReference type="ARBA" id="ARBA00023040"/>
    </source>
</evidence>
<dbReference type="Proteomes" id="UP000838756">
    <property type="component" value="Unassembled WGS sequence"/>
</dbReference>
<evidence type="ECO:0000256" key="1">
    <source>
        <dbReference type="ARBA" id="ARBA00004141"/>
    </source>
</evidence>
<evidence type="ECO:0000256" key="6">
    <source>
        <dbReference type="SAM" id="Phobius"/>
    </source>
</evidence>
<feature type="region of interest" description="Disordered" evidence="5">
    <location>
        <begin position="173"/>
        <end position="222"/>
    </location>
</feature>
<feature type="compositionally biased region" description="Polar residues" evidence="5">
    <location>
        <begin position="102"/>
        <end position="118"/>
    </location>
</feature>
<protein>
    <submittedName>
        <fullName evidence="7">Jg14389 protein</fullName>
    </submittedName>
</protein>
<dbReference type="PANTHER" id="PTHR24248:SF134">
    <property type="entry name" value="OCTOPAMINE RECEPTOR BETA-1R"/>
    <property type="match status" value="1"/>
</dbReference>
<dbReference type="Gene3D" id="1.20.1070.10">
    <property type="entry name" value="Rhodopsin 7-helix transmembrane proteins"/>
    <property type="match status" value="1"/>
</dbReference>
<feature type="region of interest" description="Disordered" evidence="5">
    <location>
        <begin position="44"/>
        <end position="156"/>
    </location>
</feature>
<keyword evidence="6" id="KW-1133">Transmembrane helix</keyword>
<keyword evidence="4" id="KW-0807">Transducer</keyword>
<dbReference type="EMBL" id="CAKXAJ010024989">
    <property type="protein sequence ID" value="CAH2233645.1"/>
    <property type="molecule type" value="Genomic_DNA"/>
</dbReference>
<dbReference type="GO" id="GO:0071880">
    <property type="term" value="P:adenylate cyclase-activating adrenergic receptor signaling pathway"/>
    <property type="evidence" value="ECO:0007669"/>
    <property type="project" value="TreeGrafter"/>
</dbReference>
<dbReference type="GO" id="GO:0005886">
    <property type="term" value="C:plasma membrane"/>
    <property type="evidence" value="ECO:0007669"/>
    <property type="project" value="TreeGrafter"/>
</dbReference>
<reference evidence="7" key="1">
    <citation type="submission" date="2022-03" db="EMBL/GenBank/DDBJ databases">
        <authorList>
            <person name="Lindestad O."/>
        </authorList>
    </citation>
    <scope>NUCLEOTIDE SEQUENCE</scope>
</reference>
<evidence type="ECO:0000313" key="8">
    <source>
        <dbReference type="Proteomes" id="UP000838756"/>
    </source>
</evidence>
<dbReference type="OrthoDB" id="5957871at2759"/>
<comment type="caution">
    <text evidence="7">The sequence shown here is derived from an EMBL/GenBank/DDBJ whole genome shotgun (WGS) entry which is preliminary data.</text>
</comment>
<keyword evidence="6" id="KW-0812">Transmembrane</keyword>
<gene>
    <name evidence="7" type="primary">jg14389</name>
    <name evidence="7" type="ORF">PAEG_LOCUS11583</name>
</gene>
<feature type="transmembrane region" description="Helical" evidence="6">
    <location>
        <begin position="227"/>
        <end position="245"/>
    </location>
</feature>
<dbReference type="GO" id="GO:0004989">
    <property type="term" value="F:octopamine receptor activity"/>
    <property type="evidence" value="ECO:0007669"/>
    <property type="project" value="TreeGrafter"/>
</dbReference>
<keyword evidence="3" id="KW-0675">Receptor</keyword>
<evidence type="ECO:0000256" key="4">
    <source>
        <dbReference type="ARBA" id="ARBA00023224"/>
    </source>
</evidence>
<feature type="compositionally biased region" description="Basic and acidic residues" evidence="5">
    <location>
        <begin position="119"/>
        <end position="131"/>
    </location>
</feature>
<accession>A0A8S4RAP7</accession>
<feature type="compositionally biased region" description="Polar residues" evidence="5">
    <location>
        <begin position="47"/>
        <end position="61"/>
    </location>
</feature>
<organism evidence="7 8">
    <name type="scientific">Pararge aegeria aegeria</name>
    <dbReference type="NCBI Taxonomy" id="348720"/>
    <lineage>
        <taxon>Eukaryota</taxon>
        <taxon>Metazoa</taxon>
        <taxon>Ecdysozoa</taxon>
        <taxon>Arthropoda</taxon>
        <taxon>Hexapoda</taxon>
        <taxon>Insecta</taxon>
        <taxon>Pterygota</taxon>
        <taxon>Neoptera</taxon>
        <taxon>Endopterygota</taxon>
        <taxon>Lepidoptera</taxon>
        <taxon>Glossata</taxon>
        <taxon>Ditrysia</taxon>
        <taxon>Papilionoidea</taxon>
        <taxon>Nymphalidae</taxon>
        <taxon>Satyrinae</taxon>
        <taxon>Satyrini</taxon>
        <taxon>Parargina</taxon>
        <taxon>Pararge</taxon>
    </lineage>
</organism>
<evidence type="ECO:0000313" key="7">
    <source>
        <dbReference type="EMBL" id="CAH2233645.1"/>
    </source>
</evidence>
<comment type="subcellular location">
    <subcellularLocation>
        <location evidence="1">Membrane</location>
        <topology evidence="1">Multi-pass membrane protein</topology>
    </subcellularLocation>
</comment>
<feature type="compositionally biased region" description="Polar residues" evidence="5">
    <location>
        <begin position="173"/>
        <end position="184"/>
    </location>
</feature>
<keyword evidence="2" id="KW-0297">G-protein coupled receptor</keyword>
<feature type="transmembrane region" description="Helical" evidence="6">
    <location>
        <begin position="257"/>
        <end position="278"/>
    </location>
</feature>
<proteinExistence type="predicted"/>
<sequence>MTHNAAPWQVYANLLPMDAGVTISTSQPPSTWTDNIKRVTGSRWKQAAQNRGFGNSLQKTYDLTRPERSPLHSDNKDRTTKTGQQRQDNKDRTTKTVLKYTLLNQEQSSGVAPGQASSDQRDLRGGCDEGAPKYPDAAHGQQQNEEGTESREDPGHHHERFLGMLAAILSVEQSSGVAPGQASSDQRDLRGGCDEGAPKYPDAAHGQQQNEEGTESREDPGHHHERFLGMLAAILSVVMYIITALCGEACPSPPPVVAAVFWVGYFNSALNPLIYAYFNRDFRAAFRKTLDSCCRTLCGNFGRRYCQQFPRREQHHSNVSSDMHLNNCLKSTSADILRAQQPSCSRPEDIVICT</sequence>
<feature type="compositionally biased region" description="Basic and acidic residues" evidence="5">
    <location>
        <begin position="185"/>
        <end position="197"/>
    </location>
</feature>
<keyword evidence="6" id="KW-0472">Membrane</keyword>
<keyword evidence="8" id="KW-1185">Reference proteome</keyword>